<feature type="region of interest" description="Disordered" evidence="1">
    <location>
        <begin position="1"/>
        <end position="31"/>
    </location>
</feature>
<evidence type="ECO:0000313" key="3">
    <source>
        <dbReference type="Proteomes" id="UP000044806"/>
    </source>
</evidence>
<feature type="compositionally biased region" description="Basic and acidic residues" evidence="1">
    <location>
        <begin position="9"/>
        <end position="18"/>
    </location>
</feature>
<sequence length="31" mass="3578">MRVAQDLPPNRHELRYRAVETGNSQEKAVLV</sequence>
<evidence type="ECO:0000313" key="2">
    <source>
        <dbReference type="EMBL" id="CSA36589.1"/>
    </source>
</evidence>
<feature type="compositionally biased region" description="Polar residues" evidence="1">
    <location>
        <begin position="21"/>
        <end position="31"/>
    </location>
</feature>
<dbReference type="AlphaFoldDB" id="A0A655PC57"/>
<dbReference type="Proteomes" id="UP000044806">
    <property type="component" value="Unassembled WGS sequence"/>
</dbReference>
<protein>
    <submittedName>
        <fullName evidence="2">Uncharacterized protein</fullName>
    </submittedName>
</protein>
<reference evidence="2 3" key="1">
    <citation type="submission" date="2015-07" db="EMBL/GenBank/DDBJ databases">
        <authorList>
            <consortium name="Pathogen Informatics"/>
        </authorList>
    </citation>
    <scope>NUCLEOTIDE SEQUENCE [LARGE SCALE GENOMIC DNA]</scope>
    <source>
        <strain evidence="2 3">A51</strain>
    </source>
</reference>
<accession>A0A655PC57</accession>
<organism evidence="2 3">
    <name type="scientific">Vibrio cholerae</name>
    <dbReference type="NCBI Taxonomy" id="666"/>
    <lineage>
        <taxon>Bacteria</taxon>
        <taxon>Pseudomonadati</taxon>
        <taxon>Pseudomonadota</taxon>
        <taxon>Gammaproteobacteria</taxon>
        <taxon>Vibrionales</taxon>
        <taxon>Vibrionaceae</taxon>
        <taxon>Vibrio</taxon>
    </lineage>
</organism>
<gene>
    <name evidence="2" type="ORF">ERS013165_01385</name>
</gene>
<proteinExistence type="predicted"/>
<name>A0A655PC57_VIBCL</name>
<dbReference type="EMBL" id="CWOW01000006">
    <property type="protein sequence ID" value="CSA36589.1"/>
    <property type="molecule type" value="Genomic_DNA"/>
</dbReference>
<evidence type="ECO:0000256" key="1">
    <source>
        <dbReference type="SAM" id="MobiDB-lite"/>
    </source>
</evidence>